<dbReference type="AlphaFoldDB" id="A0AAP8QE10"/>
<comment type="caution">
    <text evidence="1">The sequence shown here is derived from an EMBL/GenBank/DDBJ whole genome shotgun (WGS) entry which is preliminary data.</text>
</comment>
<dbReference type="RefSeq" id="WP_104031939.1">
    <property type="nucleotide sequence ID" value="NZ_CP136163.1"/>
</dbReference>
<dbReference type="EMBL" id="PRKQ01000012">
    <property type="protein sequence ID" value="PPB02428.1"/>
    <property type="molecule type" value="Genomic_DNA"/>
</dbReference>
<evidence type="ECO:0000313" key="2">
    <source>
        <dbReference type="Proteomes" id="UP000239759"/>
    </source>
</evidence>
<name>A0AAP8QE10_BRELA</name>
<proteinExistence type="predicted"/>
<evidence type="ECO:0000313" key="1">
    <source>
        <dbReference type="EMBL" id="PPB02428.1"/>
    </source>
</evidence>
<gene>
    <name evidence="1" type="ORF">C4A77_11905</name>
</gene>
<protein>
    <submittedName>
        <fullName evidence="1">Uncharacterized protein</fullName>
    </submittedName>
</protein>
<dbReference type="Proteomes" id="UP000239759">
    <property type="component" value="Unassembled WGS sequence"/>
</dbReference>
<sequence>MIINSKTVTLAEAATMLGMTEQKVLQLSQHGYLEQSKPENGKIRIIVRSLEKYASRSGITLQETPTPAVAHSGNFTIGETMTKLELRTEAAVHKLIQVGKLKAGFEGGSYFVHAQSLHDYVTGRC</sequence>
<organism evidence="1 2">
    <name type="scientific">Brevibacillus laterosporus</name>
    <name type="common">Bacillus laterosporus</name>
    <dbReference type="NCBI Taxonomy" id="1465"/>
    <lineage>
        <taxon>Bacteria</taxon>
        <taxon>Bacillati</taxon>
        <taxon>Bacillota</taxon>
        <taxon>Bacilli</taxon>
        <taxon>Bacillales</taxon>
        <taxon>Paenibacillaceae</taxon>
        <taxon>Brevibacillus</taxon>
    </lineage>
</organism>
<accession>A0AAP8QE10</accession>
<reference evidence="1 2" key="1">
    <citation type="submission" date="2018-02" db="EMBL/GenBank/DDBJ databases">
        <title>Comparative analysis of genomes of three Brevibacillus laterosporus strains producers of potent antimicrobials isolated from silage.</title>
        <authorList>
            <person name="Kojic M."/>
            <person name="Miljkovic M."/>
            <person name="Studholme D."/>
            <person name="Filipic B."/>
        </authorList>
    </citation>
    <scope>NUCLEOTIDE SEQUENCE [LARGE SCALE GENOMIC DNA]</scope>
    <source>
        <strain evidence="1 2">BGSP11</strain>
    </source>
</reference>